<dbReference type="AlphaFoldDB" id="A0A979G743"/>
<dbReference type="InterPro" id="IPR050266">
    <property type="entry name" value="AB_hydrolase_sf"/>
</dbReference>
<keyword evidence="3" id="KW-0732">Signal</keyword>
<evidence type="ECO:0000313" key="5">
    <source>
        <dbReference type="EMBL" id="ACU62010.1"/>
    </source>
</evidence>
<feature type="signal peptide" evidence="3">
    <location>
        <begin position="1"/>
        <end position="21"/>
    </location>
</feature>
<dbReference type="SUPFAM" id="SSF53474">
    <property type="entry name" value="alpha/beta-Hydrolases"/>
    <property type="match status" value="1"/>
</dbReference>
<evidence type="ECO:0000256" key="3">
    <source>
        <dbReference type="SAM" id="SignalP"/>
    </source>
</evidence>
<dbReference type="GO" id="GO:0016020">
    <property type="term" value="C:membrane"/>
    <property type="evidence" value="ECO:0007669"/>
    <property type="project" value="TreeGrafter"/>
</dbReference>
<feature type="domain" description="AB hydrolase-1" evidence="4">
    <location>
        <begin position="35"/>
        <end position="297"/>
    </location>
</feature>
<dbReference type="Pfam" id="PF00561">
    <property type="entry name" value="Abhydrolase_1"/>
    <property type="match status" value="1"/>
</dbReference>
<evidence type="ECO:0000256" key="1">
    <source>
        <dbReference type="ARBA" id="ARBA00010088"/>
    </source>
</evidence>
<evidence type="ECO:0000313" key="6">
    <source>
        <dbReference type="Proteomes" id="UP000002215"/>
    </source>
</evidence>
<dbReference type="OrthoDB" id="9780932at2"/>
<dbReference type="Gene3D" id="3.40.50.1820">
    <property type="entry name" value="alpha/beta hydrolase"/>
    <property type="match status" value="1"/>
</dbReference>
<keyword evidence="2 5" id="KW-0378">Hydrolase</keyword>
<reference evidence="6" key="1">
    <citation type="submission" date="2009-08" db="EMBL/GenBank/DDBJ databases">
        <title>The complete genome of Chitinophaga pinensis DSM 2588.</title>
        <authorList>
            <consortium name="US DOE Joint Genome Institute (JGI-PGF)"/>
            <person name="Lucas S."/>
            <person name="Copeland A."/>
            <person name="Lapidus A."/>
            <person name="Glavina del Rio T."/>
            <person name="Dalin E."/>
            <person name="Tice H."/>
            <person name="Bruce D."/>
            <person name="Goodwin L."/>
            <person name="Pitluck S."/>
            <person name="Kyrpides N."/>
            <person name="Mavromatis K."/>
            <person name="Ivanova N."/>
            <person name="Mikhailova N."/>
            <person name="Sims D."/>
            <person name="Meinche L."/>
            <person name="Brettin T."/>
            <person name="Detter J.C."/>
            <person name="Han C."/>
            <person name="Larimer F."/>
            <person name="Land M."/>
            <person name="Hauser L."/>
            <person name="Markowitz V."/>
            <person name="Cheng J.-F."/>
            <person name="Hugenholtz P."/>
            <person name="Woyke T."/>
            <person name="Wu D."/>
            <person name="Spring S."/>
            <person name="Klenk H.-P."/>
            <person name="Eisen J.A."/>
        </authorList>
    </citation>
    <scope>NUCLEOTIDE SEQUENCE [LARGE SCALE GENOMIC DNA]</scope>
    <source>
        <strain evidence="6">ATCC 43595 / DSM 2588 / LMG 13176 / NBRC 15968 / NCIMB 11800 / UQM 2034</strain>
    </source>
</reference>
<organism evidence="5 6">
    <name type="scientific">Chitinophaga pinensis (strain ATCC 43595 / DSM 2588 / LMG 13176 / NBRC 15968 / NCIMB 11800 / UQM 2034)</name>
    <dbReference type="NCBI Taxonomy" id="485918"/>
    <lineage>
        <taxon>Bacteria</taxon>
        <taxon>Pseudomonadati</taxon>
        <taxon>Bacteroidota</taxon>
        <taxon>Chitinophagia</taxon>
        <taxon>Chitinophagales</taxon>
        <taxon>Chitinophagaceae</taxon>
        <taxon>Chitinophaga</taxon>
    </lineage>
</organism>
<dbReference type="InterPro" id="IPR029058">
    <property type="entry name" value="AB_hydrolase_fold"/>
</dbReference>
<dbReference type="RefSeq" id="WP_012792178.1">
    <property type="nucleotide sequence ID" value="NC_013132.1"/>
</dbReference>
<dbReference type="Proteomes" id="UP000002215">
    <property type="component" value="Chromosome"/>
</dbReference>
<evidence type="ECO:0000256" key="2">
    <source>
        <dbReference type="ARBA" id="ARBA00022801"/>
    </source>
</evidence>
<dbReference type="PANTHER" id="PTHR43798:SF33">
    <property type="entry name" value="HYDROLASE, PUTATIVE (AFU_ORTHOLOGUE AFUA_2G14860)-RELATED"/>
    <property type="match status" value="1"/>
</dbReference>
<accession>A0A979G743</accession>
<dbReference type="InterPro" id="IPR002410">
    <property type="entry name" value="Peptidase_S33"/>
</dbReference>
<dbReference type="PANTHER" id="PTHR43798">
    <property type="entry name" value="MONOACYLGLYCEROL LIPASE"/>
    <property type="match status" value="1"/>
</dbReference>
<dbReference type="PRINTS" id="PR00111">
    <property type="entry name" value="ABHYDROLASE"/>
</dbReference>
<dbReference type="GO" id="GO:0006508">
    <property type="term" value="P:proteolysis"/>
    <property type="evidence" value="ECO:0007669"/>
    <property type="project" value="InterPro"/>
</dbReference>
<sequence length="311" mass="34932">MKRFLVTLSFLVLFFVNFTHAQPSYIKTFGDPKDKPLIFLHGGPGSNAGSFEITTAEKISAMGYFVVVYDRRGEGRSADPKAKYTFRQTFDDLNAVYKRFALKKATLIGYSFGGLVATQFADKFSDKVSSLVLVSSLLSLQDTYAAILEKSGLIFRENSDTAGLRRLSTVASMDRSSLEFRANCFSFATKNAFFATPHPNELSVSLNEIIKSDSILMHLRADTSSVAGRGFWRNEKYTTLDISPKFELLKNKHINIFAFYGKDDGLFSPAQLERLKSQLGSDHVWYLDDCSHAAFIDQQTLFMEAIASWIR</sequence>
<reference evidence="5 6" key="2">
    <citation type="journal article" date="2010" name="Stand. Genomic Sci.">
        <title>Complete genome sequence of Chitinophaga pinensis type strain (UQM 2034).</title>
        <authorList>
            <person name="Glavina Del Rio T."/>
            <person name="Abt B."/>
            <person name="Spring S."/>
            <person name="Lapidus A."/>
            <person name="Nolan M."/>
            <person name="Tice H."/>
            <person name="Copeland A."/>
            <person name="Cheng J.F."/>
            <person name="Chen F."/>
            <person name="Bruce D."/>
            <person name="Goodwin L."/>
            <person name="Pitluck S."/>
            <person name="Ivanova N."/>
            <person name="Mavromatis K."/>
            <person name="Mikhailova N."/>
            <person name="Pati A."/>
            <person name="Chen A."/>
            <person name="Palaniappan K."/>
            <person name="Land M."/>
            <person name="Hauser L."/>
            <person name="Chang Y.J."/>
            <person name="Jeffries C.D."/>
            <person name="Chain P."/>
            <person name="Saunders E."/>
            <person name="Detter J.C."/>
            <person name="Brettin T."/>
            <person name="Rohde M."/>
            <person name="Goker M."/>
            <person name="Bristow J."/>
            <person name="Eisen J.A."/>
            <person name="Markowitz V."/>
            <person name="Hugenholtz P."/>
            <person name="Kyrpides N.C."/>
            <person name="Klenk H.P."/>
            <person name="Lucas S."/>
        </authorList>
    </citation>
    <scope>NUCLEOTIDE SEQUENCE [LARGE SCALE GENOMIC DNA]</scope>
    <source>
        <strain evidence="6">ATCC 43595 / DSM 2588 / LMG 13176 / NBRC 15968 / NCIMB 11800 / UQM 2034</strain>
    </source>
</reference>
<protein>
    <submittedName>
        <fullName evidence="5">Alpha/beta hydrolase fold protein</fullName>
    </submittedName>
</protein>
<gene>
    <name evidence="5" type="ordered locus">Cpin_4568</name>
</gene>
<dbReference type="KEGG" id="cpi:Cpin_4568"/>
<feature type="chain" id="PRO_5036777822" evidence="3">
    <location>
        <begin position="22"/>
        <end position="311"/>
    </location>
</feature>
<comment type="similarity">
    <text evidence="1">Belongs to the peptidase S33 family.</text>
</comment>
<name>A0A979G743_CHIPD</name>
<dbReference type="PRINTS" id="PR00793">
    <property type="entry name" value="PROAMNOPTASE"/>
</dbReference>
<evidence type="ECO:0000259" key="4">
    <source>
        <dbReference type="Pfam" id="PF00561"/>
    </source>
</evidence>
<dbReference type="EMBL" id="CP001699">
    <property type="protein sequence ID" value="ACU62010.1"/>
    <property type="molecule type" value="Genomic_DNA"/>
</dbReference>
<dbReference type="GO" id="GO:0008233">
    <property type="term" value="F:peptidase activity"/>
    <property type="evidence" value="ECO:0007669"/>
    <property type="project" value="InterPro"/>
</dbReference>
<proteinExistence type="inferred from homology"/>
<dbReference type="InterPro" id="IPR000073">
    <property type="entry name" value="AB_hydrolase_1"/>
</dbReference>